<dbReference type="EMBL" id="RBID01000011">
    <property type="protein sequence ID" value="RKQ61207.1"/>
    <property type="molecule type" value="Genomic_DNA"/>
</dbReference>
<evidence type="ECO:0000313" key="1">
    <source>
        <dbReference type="EMBL" id="RKQ61207.1"/>
    </source>
</evidence>
<evidence type="ECO:0000313" key="2">
    <source>
        <dbReference type="Proteomes" id="UP000279384"/>
    </source>
</evidence>
<accession>A0A495BIN9</accession>
<dbReference type="AlphaFoldDB" id="A0A495BIN9"/>
<name>A0A495BIN9_VOGIN</name>
<organism evidence="1 2">
    <name type="scientific">Vogesella indigofera</name>
    <name type="common">Pseudomonas indigofera</name>
    <dbReference type="NCBI Taxonomy" id="45465"/>
    <lineage>
        <taxon>Bacteria</taxon>
        <taxon>Pseudomonadati</taxon>
        <taxon>Pseudomonadota</taxon>
        <taxon>Betaproteobacteria</taxon>
        <taxon>Neisseriales</taxon>
        <taxon>Chromobacteriaceae</taxon>
        <taxon>Vogesella</taxon>
    </lineage>
</organism>
<protein>
    <submittedName>
        <fullName evidence="1">Uncharacterized protein</fullName>
    </submittedName>
</protein>
<sequence length="81" mass="8488">MSLKSCPPCTGDCNQGRSCPARQPVARIILHPACASSPDAIEAVEKATGLVAVRDRRRPVVRLVPALRLVKGGGQAVKESA</sequence>
<reference evidence="1 2" key="1">
    <citation type="submission" date="2018-10" db="EMBL/GenBank/DDBJ databases">
        <title>Genomic Encyclopedia of Type Strains, Phase IV (KMG-IV): sequencing the most valuable type-strain genomes for metagenomic binning, comparative biology and taxonomic classification.</title>
        <authorList>
            <person name="Goeker M."/>
        </authorList>
    </citation>
    <scope>NUCLEOTIDE SEQUENCE [LARGE SCALE GENOMIC DNA]</scope>
    <source>
        <strain evidence="1 2">DSM 3303</strain>
    </source>
</reference>
<proteinExistence type="predicted"/>
<dbReference type="Proteomes" id="UP000279384">
    <property type="component" value="Unassembled WGS sequence"/>
</dbReference>
<comment type="caution">
    <text evidence="1">The sequence shown here is derived from an EMBL/GenBank/DDBJ whole genome shotgun (WGS) entry which is preliminary data.</text>
</comment>
<gene>
    <name evidence="1" type="ORF">C8E02_0974</name>
</gene>